<dbReference type="NCBIfam" id="NF038353">
    <property type="entry name" value="FxLYD_dom"/>
    <property type="match status" value="1"/>
</dbReference>
<proteinExistence type="predicted"/>
<dbReference type="EMBL" id="JBEPMU010000004">
    <property type="protein sequence ID" value="MET3653187.1"/>
    <property type="molecule type" value="Genomic_DNA"/>
</dbReference>
<reference evidence="1 2" key="1">
    <citation type="submission" date="2024-06" db="EMBL/GenBank/DDBJ databases">
        <title>Sorghum-associated microbial communities from plants grown in Nebraska, USA.</title>
        <authorList>
            <person name="Schachtman D."/>
        </authorList>
    </citation>
    <scope>NUCLEOTIDE SEQUENCE [LARGE SCALE GENOMIC DNA]</scope>
    <source>
        <strain evidence="1 2">1073</strain>
    </source>
</reference>
<dbReference type="Proteomes" id="UP001549184">
    <property type="component" value="Unassembled WGS sequence"/>
</dbReference>
<gene>
    <name evidence="1" type="ORF">ABIC75_002923</name>
</gene>
<evidence type="ECO:0008006" key="3">
    <source>
        <dbReference type="Google" id="ProtNLM"/>
    </source>
</evidence>
<dbReference type="RefSeq" id="WP_354014580.1">
    <property type="nucleotide sequence ID" value="NZ_JBEPMU010000004.1"/>
</dbReference>
<evidence type="ECO:0000313" key="1">
    <source>
        <dbReference type="EMBL" id="MET3653187.1"/>
    </source>
</evidence>
<organism evidence="1 2">
    <name type="scientific">Dyella japonica</name>
    <dbReference type="NCBI Taxonomy" id="231455"/>
    <lineage>
        <taxon>Bacteria</taxon>
        <taxon>Pseudomonadati</taxon>
        <taxon>Pseudomonadota</taxon>
        <taxon>Gammaproteobacteria</taxon>
        <taxon>Lysobacterales</taxon>
        <taxon>Rhodanobacteraceae</taxon>
        <taxon>Dyella</taxon>
    </lineage>
</organism>
<protein>
    <recommendedName>
        <fullName evidence="3">DUF3426 domain-containing protein</fullName>
    </recommendedName>
</protein>
<dbReference type="InterPro" id="IPR047676">
    <property type="entry name" value="FxLYD_dom"/>
</dbReference>
<sequence length="115" mass="12702">MNLRSIVLVLLLVFGFVSLPAFAGEPLKHRVRVGSFRVERDVTPGRNKVVGTLTNISHAPVHTARVRFRLFDAKGRVVGQAADEVHDLAPGQTWKFHARARGNVSRARLVGVEAR</sequence>
<evidence type="ECO:0000313" key="2">
    <source>
        <dbReference type="Proteomes" id="UP001549184"/>
    </source>
</evidence>
<name>A0ABV2JWH7_9GAMM</name>
<accession>A0ABV2JWH7</accession>
<keyword evidence="2" id="KW-1185">Reference proteome</keyword>
<comment type="caution">
    <text evidence="1">The sequence shown here is derived from an EMBL/GenBank/DDBJ whole genome shotgun (WGS) entry which is preliminary data.</text>
</comment>